<keyword evidence="4" id="KW-1185">Reference proteome</keyword>
<evidence type="ECO:0000259" key="2">
    <source>
        <dbReference type="Pfam" id="PF04149"/>
    </source>
</evidence>
<reference evidence="4" key="1">
    <citation type="journal article" date="2019" name="Int. J. Syst. Evol. Microbiol.">
        <title>The Global Catalogue of Microorganisms (GCM) 10K type strain sequencing project: providing services to taxonomists for standard genome sequencing and annotation.</title>
        <authorList>
            <consortium name="The Broad Institute Genomics Platform"/>
            <consortium name="The Broad Institute Genome Sequencing Center for Infectious Disease"/>
            <person name="Wu L."/>
            <person name="Ma J."/>
        </authorList>
    </citation>
    <scope>NUCLEOTIDE SEQUENCE [LARGE SCALE GENOMIC DNA]</scope>
    <source>
        <strain evidence="4">CGMCC 4.7289</strain>
    </source>
</reference>
<protein>
    <submittedName>
        <fullName evidence="3">DUF397 domain-containing protein</fullName>
    </submittedName>
</protein>
<proteinExistence type="predicted"/>
<feature type="region of interest" description="Disordered" evidence="1">
    <location>
        <begin position="1"/>
        <end position="22"/>
    </location>
</feature>
<gene>
    <name evidence="3" type="ORF">ACFOZ4_10850</name>
</gene>
<dbReference type="InterPro" id="IPR007278">
    <property type="entry name" value="DUF397"/>
</dbReference>
<dbReference type="RefSeq" id="WP_253754307.1">
    <property type="nucleotide sequence ID" value="NZ_JAMZDZ010000001.1"/>
</dbReference>
<sequence>MENTQESPLSWRKSSRSQGGANCVEVATTTDQIAIRDSKNPDGPTLTFQAQTWRDFVAGIQAGEFDL</sequence>
<comment type="caution">
    <text evidence="3">The sequence shown here is derived from an EMBL/GenBank/DDBJ whole genome shotgun (WGS) entry which is preliminary data.</text>
</comment>
<evidence type="ECO:0000313" key="4">
    <source>
        <dbReference type="Proteomes" id="UP001595816"/>
    </source>
</evidence>
<evidence type="ECO:0000313" key="3">
    <source>
        <dbReference type="EMBL" id="MFC4131100.1"/>
    </source>
</evidence>
<organism evidence="3 4">
    <name type="scientific">Hamadaea flava</name>
    <dbReference type="NCBI Taxonomy" id="1742688"/>
    <lineage>
        <taxon>Bacteria</taxon>
        <taxon>Bacillati</taxon>
        <taxon>Actinomycetota</taxon>
        <taxon>Actinomycetes</taxon>
        <taxon>Micromonosporales</taxon>
        <taxon>Micromonosporaceae</taxon>
        <taxon>Hamadaea</taxon>
    </lineage>
</organism>
<dbReference type="Pfam" id="PF04149">
    <property type="entry name" value="DUF397"/>
    <property type="match status" value="1"/>
</dbReference>
<dbReference type="Proteomes" id="UP001595816">
    <property type="component" value="Unassembled WGS sequence"/>
</dbReference>
<accession>A0ABV8LJF8</accession>
<evidence type="ECO:0000256" key="1">
    <source>
        <dbReference type="SAM" id="MobiDB-lite"/>
    </source>
</evidence>
<dbReference type="EMBL" id="JBHSAY010000006">
    <property type="protein sequence ID" value="MFC4131100.1"/>
    <property type="molecule type" value="Genomic_DNA"/>
</dbReference>
<feature type="domain" description="DUF397" evidence="2">
    <location>
        <begin position="10"/>
        <end position="60"/>
    </location>
</feature>
<name>A0ABV8LJF8_9ACTN</name>